<accession>A0ABY6ZM83</accession>
<dbReference type="EMBL" id="CP104067">
    <property type="protein sequence ID" value="WAH43959.1"/>
    <property type="molecule type" value="Genomic_DNA"/>
</dbReference>
<protein>
    <submittedName>
        <fullName evidence="1">Uncharacterized protein</fullName>
    </submittedName>
</protein>
<sequence>MDMKVYRTSEELGKKELVQVDEVSRQVISMSFAKNKIFDPIY</sequence>
<gene>
    <name evidence="1" type="ORF">NZD89_11550</name>
</gene>
<evidence type="ECO:0000313" key="2">
    <source>
        <dbReference type="Proteomes" id="UP001164761"/>
    </source>
</evidence>
<evidence type="ECO:0000313" key="1">
    <source>
        <dbReference type="EMBL" id="WAH43959.1"/>
    </source>
</evidence>
<proteinExistence type="predicted"/>
<organism evidence="1 2">
    <name type="scientific">Alicyclobacillus fastidiosus</name>
    <dbReference type="NCBI Taxonomy" id="392011"/>
    <lineage>
        <taxon>Bacteria</taxon>
        <taxon>Bacillati</taxon>
        <taxon>Bacillota</taxon>
        <taxon>Bacilli</taxon>
        <taxon>Bacillales</taxon>
        <taxon>Alicyclobacillaceae</taxon>
        <taxon>Alicyclobacillus</taxon>
    </lineage>
</organism>
<dbReference type="RefSeq" id="WP_268007864.1">
    <property type="nucleotide sequence ID" value="NZ_BSUT01000001.1"/>
</dbReference>
<reference evidence="1" key="1">
    <citation type="submission" date="2022-08" db="EMBL/GenBank/DDBJ databases">
        <title>Alicyclobacillus fastidiosus DSM 17978, complete genome.</title>
        <authorList>
            <person name="Wang Q."/>
            <person name="Cai R."/>
            <person name="Wang Z."/>
        </authorList>
    </citation>
    <scope>NUCLEOTIDE SEQUENCE</scope>
    <source>
        <strain evidence="1">DSM 17978</strain>
    </source>
</reference>
<keyword evidence="2" id="KW-1185">Reference proteome</keyword>
<dbReference type="Proteomes" id="UP001164761">
    <property type="component" value="Chromosome"/>
</dbReference>
<name>A0ABY6ZM83_9BACL</name>